<evidence type="ECO:0000256" key="4">
    <source>
        <dbReference type="ARBA" id="ARBA00022806"/>
    </source>
</evidence>
<evidence type="ECO:0000256" key="2">
    <source>
        <dbReference type="ARBA" id="ARBA00022741"/>
    </source>
</evidence>
<evidence type="ECO:0000313" key="7">
    <source>
        <dbReference type="EMBL" id="ETO08714.1"/>
    </source>
</evidence>
<dbReference type="GO" id="GO:0005524">
    <property type="term" value="F:ATP binding"/>
    <property type="evidence" value="ECO:0007669"/>
    <property type="project" value="UniProtKB-KW"/>
</dbReference>
<evidence type="ECO:0000313" key="8">
    <source>
        <dbReference type="Proteomes" id="UP000023152"/>
    </source>
</evidence>
<accession>X6M453</accession>
<evidence type="ECO:0000256" key="5">
    <source>
        <dbReference type="ARBA" id="ARBA00022840"/>
    </source>
</evidence>
<name>X6M453_RETFI</name>
<keyword evidence="3" id="KW-0378">Hydrolase</keyword>
<keyword evidence="5" id="KW-0067">ATP-binding</keyword>
<dbReference type="GO" id="GO:0016787">
    <property type="term" value="F:hydrolase activity"/>
    <property type="evidence" value="ECO:0007669"/>
    <property type="project" value="UniProtKB-KW"/>
</dbReference>
<sequence>HICKILSTNTKKNTRFAIRENESSARQHLSAFVANMETFYKKLGFCQKKKVKIVGVEDIEECIWSPMFGIQGQIDATLQCTSDTNVHSSKVKVKVKVSTQTSAEKKTSLSAGLVPFELKTGKETETAKLQARAQLAMYSLLIYPIDTISI</sequence>
<keyword evidence="4" id="KW-0347">Helicase</keyword>
<dbReference type="Pfam" id="PF08696">
    <property type="entry name" value="Dna2"/>
    <property type="match status" value="1"/>
</dbReference>
<evidence type="ECO:0000259" key="6">
    <source>
        <dbReference type="Pfam" id="PF08696"/>
    </source>
</evidence>
<dbReference type="GO" id="GO:0046872">
    <property type="term" value="F:metal ion binding"/>
    <property type="evidence" value="ECO:0007669"/>
    <property type="project" value="UniProtKB-KW"/>
</dbReference>
<proteinExistence type="predicted"/>
<dbReference type="InterPro" id="IPR014808">
    <property type="entry name" value="DNA_replication_fac_Dna2_N"/>
</dbReference>
<keyword evidence="2" id="KW-0547">Nucleotide-binding</keyword>
<evidence type="ECO:0000256" key="1">
    <source>
        <dbReference type="ARBA" id="ARBA00022723"/>
    </source>
</evidence>
<keyword evidence="8" id="KW-1185">Reference proteome</keyword>
<dbReference type="Proteomes" id="UP000023152">
    <property type="component" value="Unassembled WGS sequence"/>
</dbReference>
<comment type="caution">
    <text evidence="7">The sequence shown here is derived from an EMBL/GenBank/DDBJ whole genome shotgun (WGS) entry which is preliminary data.</text>
</comment>
<evidence type="ECO:0000256" key="3">
    <source>
        <dbReference type="ARBA" id="ARBA00022801"/>
    </source>
</evidence>
<keyword evidence="1" id="KW-0479">Metal-binding</keyword>
<dbReference type="AlphaFoldDB" id="X6M453"/>
<reference evidence="7 8" key="1">
    <citation type="journal article" date="2013" name="Curr. Biol.">
        <title>The Genome of the Foraminiferan Reticulomyxa filosa.</title>
        <authorList>
            <person name="Glockner G."/>
            <person name="Hulsmann N."/>
            <person name="Schleicher M."/>
            <person name="Noegel A.A."/>
            <person name="Eichinger L."/>
            <person name="Gallinger C."/>
            <person name="Pawlowski J."/>
            <person name="Sierra R."/>
            <person name="Euteneuer U."/>
            <person name="Pillet L."/>
            <person name="Moustafa A."/>
            <person name="Platzer M."/>
            <person name="Groth M."/>
            <person name="Szafranski K."/>
            <person name="Schliwa M."/>
        </authorList>
    </citation>
    <scope>NUCLEOTIDE SEQUENCE [LARGE SCALE GENOMIC DNA]</scope>
</reference>
<gene>
    <name evidence="7" type="ORF">RFI_28673</name>
</gene>
<dbReference type="GO" id="GO:0004386">
    <property type="term" value="F:helicase activity"/>
    <property type="evidence" value="ECO:0007669"/>
    <property type="project" value="UniProtKB-KW"/>
</dbReference>
<protein>
    <recommendedName>
        <fullName evidence="6">DNA replication factor Dna2 N-terminal domain-containing protein</fullName>
    </recommendedName>
</protein>
<feature type="non-terminal residue" evidence="7">
    <location>
        <position position="1"/>
    </location>
</feature>
<organism evidence="7 8">
    <name type="scientific">Reticulomyxa filosa</name>
    <dbReference type="NCBI Taxonomy" id="46433"/>
    <lineage>
        <taxon>Eukaryota</taxon>
        <taxon>Sar</taxon>
        <taxon>Rhizaria</taxon>
        <taxon>Retaria</taxon>
        <taxon>Foraminifera</taxon>
        <taxon>Monothalamids</taxon>
        <taxon>Reticulomyxidae</taxon>
        <taxon>Reticulomyxa</taxon>
    </lineage>
</organism>
<feature type="domain" description="DNA replication factor Dna2 N-terminal" evidence="6">
    <location>
        <begin position="10"/>
        <end position="79"/>
    </location>
</feature>
<dbReference type="EMBL" id="ASPP01024770">
    <property type="protein sequence ID" value="ETO08714.1"/>
    <property type="molecule type" value="Genomic_DNA"/>
</dbReference>
<dbReference type="OrthoDB" id="306218at2759"/>